<dbReference type="SUPFAM" id="SSF53448">
    <property type="entry name" value="Nucleotide-diphospho-sugar transferases"/>
    <property type="match status" value="1"/>
</dbReference>
<evidence type="ECO:0000313" key="2">
    <source>
        <dbReference type="EMBL" id="RDY68829.1"/>
    </source>
</evidence>
<dbReference type="CDD" id="cd00761">
    <property type="entry name" value="Glyco_tranf_GTA_type"/>
    <property type="match status" value="1"/>
</dbReference>
<reference evidence="2 3" key="1">
    <citation type="submission" date="2018-08" db="EMBL/GenBank/DDBJ databases">
        <title>Lysobacter soli KCTC 22011, whole genome shotgun sequence.</title>
        <authorList>
            <person name="Zhang X."/>
            <person name="Feng G."/>
            <person name="Zhu H."/>
        </authorList>
    </citation>
    <scope>NUCLEOTIDE SEQUENCE [LARGE SCALE GENOMIC DNA]</scope>
    <source>
        <strain evidence="2 3">KCTC 22011</strain>
    </source>
</reference>
<dbReference type="GO" id="GO:0016740">
    <property type="term" value="F:transferase activity"/>
    <property type="evidence" value="ECO:0007669"/>
    <property type="project" value="UniProtKB-KW"/>
</dbReference>
<keyword evidence="3" id="KW-1185">Reference proteome</keyword>
<dbReference type="RefSeq" id="WP_115841344.1">
    <property type="nucleotide sequence ID" value="NZ_CP183976.1"/>
</dbReference>
<sequence>MNTIPEDTAEDATHSFVVPAYKQSPYLESCLASLAEQTRRSPIVISTSTPFAGLDDLARKYGARVHVHGPNRGIAHDWSVAVASAGSPWVTIAHQDDVYLPHFAERTVRALERSPAAALAFTGYAEVAGSAVRKRSTMLWIKVLLLELAFWGRCEVKSRWSKTNALRFGCPIPCPAVTLRRDIADGIFDPSYTVNLDWSAWLKLARERTAGGFVYIRETLMLHRIHADSATTEGISGGARASEDERIFRQLWPAGMARLIANFYRMAYKGNSL</sequence>
<name>A0A3D8VHP5_9GAMM</name>
<gene>
    <name evidence="2" type="ORF">DX912_04880</name>
</gene>
<dbReference type="Pfam" id="PF00535">
    <property type="entry name" value="Glycos_transf_2"/>
    <property type="match status" value="1"/>
</dbReference>
<comment type="caution">
    <text evidence="2">The sequence shown here is derived from an EMBL/GenBank/DDBJ whole genome shotgun (WGS) entry which is preliminary data.</text>
</comment>
<evidence type="ECO:0000259" key="1">
    <source>
        <dbReference type="Pfam" id="PF00535"/>
    </source>
</evidence>
<proteinExistence type="predicted"/>
<accession>A0A3D8VHP5</accession>
<evidence type="ECO:0000313" key="3">
    <source>
        <dbReference type="Proteomes" id="UP000256829"/>
    </source>
</evidence>
<organism evidence="2 3">
    <name type="scientific">Lysobacter soli</name>
    <dbReference type="NCBI Taxonomy" id="453783"/>
    <lineage>
        <taxon>Bacteria</taxon>
        <taxon>Pseudomonadati</taxon>
        <taxon>Pseudomonadota</taxon>
        <taxon>Gammaproteobacteria</taxon>
        <taxon>Lysobacterales</taxon>
        <taxon>Lysobacteraceae</taxon>
        <taxon>Lysobacter</taxon>
    </lineage>
</organism>
<protein>
    <submittedName>
        <fullName evidence="2">Glycosyltransferase family 2 protein</fullName>
    </submittedName>
</protein>
<feature type="domain" description="Glycosyltransferase 2-like" evidence="1">
    <location>
        <begin position="15"/>
        <end position="152"/>
    </location>
</feature>
<dbReference type="Proteomes" id="UP000256829">
    <property type="component" value="Unassembled WGS sequence"/>
</dbReference>
<dbReference type="InterPro" id="IPR029044">
    <property type="entry name" value="Nucleotide-diphossugar_trans"/>
</dbReference>
<keyword evidence="2" id="KW-0808">Transferase</keyword>
<dbReference type="AlphaFoldDB" id="A0A3D8VHP5"/>
<dbReference type="EMBL" id="QTJR01000002">
    <property type="protein sequence ID" value="RDY68829.1"/>
    <property type="molecule type" value="Genomic_DNA"/>
</dbReference>
<dbReference type="InterPro" id="IPR001173">
    <property type="entry name" value="Glyco_trans_2-like"/>
</dbReference>
<dbReference type="Gene3D" id="3.90.550.10">
    <property type="entry name" value="Spore Coat Polysaccharide Biosynthesis Protein SpsA, Chain A"/>
    <property type="match status" value="1"/>
</dbReference>